<name>A0A7C2B7D4_THERO</name>
<feature type="region of interest" description="Disordered" evidence="1">
    <location>
        <begin position="1"/>
        <end position="22"/>
    </location>
</feature>
<evidence type="ECO:0000313" key="2">
    <source>
        <dbReference type="EMBL" id="HEF65381.1"/>
    </source>
</evidence>
<dbReference type="PANTHER" id="PTHR36454">
    <property type="entry name" value="LMO2823 PROTEIN"/>
    <property type="match status" value="1"/>
</dbReference>
<dbReference type="PANTHER" id="PTHR36454:SF1">
    <property type="entry name" value="DUF1015 DOMAIN-CONTAINING PROTEIN"/>
    <property type="match status" value="1"/>
</dbReference>
<dbReference type="InterPro" id="IPR008323">
    <property type="entry name" value="UCP033563"/>
</dbReference>
<dbReference type="EMBL" id="DSJL01000011">
    <property type="protein sequence ID" value="HEF65381.1"/>
    <property type="molecule type" value="Genomic_DNA"/>
</dbReference>
<accession>A0A7C2B7D4</accession>
<gene>
    <name evidence="2" type="ORF">ENP47_07270</name>
</gene>
<proteinExistence type="predicted"/>
<feature type="compositionally biased region" description="Polar residues" evidence="1">
    <location>
        <begin position="1"/>
        <end position="13"/>
    </location>
</feature>
<organism evidence="2">
    <name type="scientific">Thermomicrobium roseum</name>
    <dbReference type="NCBI Taxonomy" id="500"/>
    <lineage>
        <taxon>Bacteria</taxon>
        <taxon>Pseudomonadati</taxon>
        <taxon>Thermomicrobiota</taxon>
        <taxon>Thermomicrobia</taxon>
        <taxon>Thermomicrobiales</taxon>
        <taxon>Thermomicrobiaceae</taxon>
        <taxon>Thermomicrobium</taxon>
    </lineage>
</organism>
<protein>
    <submittedName>
        <fullName evidence="2">DUF1015 domain-containing protein</fullName>
    </submittedName>
</protein>
<dbReference type="AlphaFoldDB" id="A0A7C2B7D4"/>
<dbReference type="Pfam" id="PF06245">
    <property type="entry name" value="DUF1015"/>
    <property type="match status" value="1"/>
</dbReference>
<sequence length="440" mass="48192">MNSGNGATVTAESQADRVDGRAAVSPPLRPFRALRYVPERVGDLAAVLGPADDVPTAEQAAALAAQHPHHCLHLEVPDPDGRSFQTAARLFRAWRAQGIVQLDGVPTCYVYAHRFMLEGRSRERLGVFLAASLDPHMGAHLLPHEGTTQELVERRERQLEAVQVHAGAVYAIWDGEGTLRQTLEAITTQERPLWRIERSGEWHTLWAVHGRRATELAALVASRPLVVADGHHRLEAAKRYAQRCVPAGSSNHPAAWVPIHVVDAADPALVVRPIHRLLRWLPCGWDAIRAHLAHHTKIVQVTRAPTPDMLIRATETLAARAVPHALLVHAEECLEVVLPGGGVAEPDAMLVDTLVLRHVCAFDQAELEQVVEYTPDVVEAALAVRSGRAALAILLRPTPLETVLAWAESGRLFPPKTTYFFPKLPQGIVFFDLADPLTLG</sequence>
<comment type="caution">
    <text evidence="2">The sequence shown here is derived from an EMBL/GenBank/DDBJ whole genome shotgun (WGS) entry which is preliminary data.</text>
</comment>
<reference evidence="2" key="1">
    <citation type="journal article" date="2020" name="mSystems">
        <title>Genome- and Community-Level Interaction Insights into Carbon Utilization and Element Cycling Functions of Hydrothermarchaeota in Hydrothermal Sediment.</title>
        <authorList>
            <person name="Zhou Z."/>
            <person name="Liu Y."/>
            <person name="Xu W."/>
            <person name="Pan J."/>
            <person name="Luo Z.H."/>
            <person name="Li M."/>
        </authorList>
    </citation>
    <scope>NUCLEOTIDE SEQUENCE [LARGE SCALE GENOMIC DNA]</scope>
    <source>
        <strain evidence="2">SpSt-222</strain>
    </source>
</reference>
<evidence type="ECO:0000256" key="1">
    <source>
        <dbReference type="SAM" id="MobiDB-lite"/>
    </source>
</evidence>